<dbReference type="AlphaFoldDB" id="A0A6U0Z456"/>
<evidence type="ECO:0000256" key="5">
    <source>
        <dbReference type="ARBA" id="ARBA00022630"/>
    </source>
</evidence>
<evidence type="ECO:0000313" key="12">
    <source>
        <dbReference type="EMBL" id="CAD9677798.1"/>
    </source>
</evidence>
<dbReference type="FunFam" id="3.90.700.10:FF:000002">
    <property type="entry name" value="L-aspartate oxidase"/>
    <property type="match status" value="1"/>
</dbReference>
<dbReference type="InterPro" id="IPR005288">
    <property type="entry name" value="NadB"/>
</dbReference>
<proteinExistence type="inferred from homology"/>
<dbReference type="Pfam" id="PF00890">
    <property type="entry name" value="FAD_binding_2"/>
    <property type="match status" value="1"/>
</dbReference>
<reference evidence="12" key="1">
    <citation type="submission" date="2021-01" db="EMBL/GenBank/DDBJ databases">
        <authorList>
            <person name="Corre E."/>
            <person name="Pelletier E."/>
            <person name="Niang G."/>
            <person name="Scheremetjew M."/>
            <person name="Finn R."/>
            <person name="Kale V."/>
            <person name="Holt S."/>
            <person name="Cochrane G."/>
            <person name="Meng A."/>
            <person name="Brown T."/>
            <person name="Cohen L."/>
        </authorList>
    </citation>
    <scope>NUCLEOTIDE SEQUENCE</scope>
    <source>
        <strain evidence="12">CCMP1243</strain>
    </source>
</reference>
<feature type="domain" description="FAD-dependent oxidoreductase 2 FAD-binding" evidence="11">
    <location>
        <begin position="22"/>
        <end position="438"/>
    </location>
</feature>
<evidence type="ECO:0000256" key="10">
    <source>
        <dbReference type="SAM" id="MobiDB-lite"/>
    </source>
</evidence>
<comment type="similarity">
    <text evidence="3">Belongs to the FAD-dependent oxidoreductase 2 family. NadB subfamily.</text>
</comment>
<dbReference type="SUPFAM" id="SSF51905">
    <property type="entry name" value="FAD/NAD(P)-binding domain"/>
    <property type="match status" value="1"/>
</dbReference>
<evidence type="ECO:0000256" key="3">
    <source>
        <dbReference type="ARBA" id="ARBA00008562"/>
    </source>
</evidence>
<evidence type="ECO:0000256" key="4">
    <source>
        <dbReference type="ARBA" id="ARBA00012173"/>
    </source>
</evidence>
<keyword evidence="8" id="KW-0560">Oxidoreductase</keyword>
<protein>
    <recommendedName>
        <fullName evidence="4">L-aspartate oxidase</fullName>
        <ecNumber evidence="4">1.4.3.16</ecNumber>
    </recommendedName>
</protein>
<comment type="cofactor">
    <cofactor evidence="1">
        <name>FAD</name>
        <dbReference type="ChEBI" id="CHEBI:57692"/>
    </cofactor>
</comment>
<evidence type="ECO:0000256" key="1">
    <source>
        <dbReference type="ARBA" id="ARBA00001974"/>
    </source>
</evidence>
<evidence type="ECO:0000256" key="2">
    <source>
        <dbReference type="ARBA" id="ARBA00004950"/>
    </source>
</evidence>
<evidence type="ECO:0000256" key="8">
    <source>
        <dbReference type="ARBA" id="ARBA00023002"/>
    </source>
</evidence>
<organism evidence="12">
    <name type="scientific">Rhizochromulina marina</name>
    <dbReference type="NCBI Taxonomy" id="1034831"/>
    <lineage>
        <taxon>Eukaryota</taxon>
        <taxon>Sar</taxon>
        <taxon>Stramenopiles</taxon>
        <taxon>Ochrophyta</taxon>
        <taxon>Dictyochophyceae</taxon>
        <taxon>Rhizochromulinales</taxon>
        <taxon>Rhizochromulina</taxon>
    </lineage>
</organism>
<dbReference type="InterPro" id="IPR036188">
    <property type="entry name" value="FAD/NAD-bd_sf"/>
</dbReference>
<evidence type="ECO:0000259" key="11">
    <source>
        <dbReference type="Pfam" id="PF00890"/>
    </source>
</evidence>
<evidence type="ECO:0000256" key="9">
    <source>
        <dbReference type="ARBA" id="ARBA00050942"/>
    </source>
</evidence>
<evidence type="ECO:0000313" key="13">
    <source>
        <dbReference type="EMBL" id="CAD9677800.1"/>
    </source>
</evidence>
<dbReference type="GO" id="GO:0009435">
    <property type="term" value="P:NAD+ biosynthetic process"/>
    <property type="evidence" value="ECO:0007669"/>
    <property type="project" value="UniProtKB-UniPathway"/>
</dbReference>
<feature type="compositionally biased region" description="Acidic residues" evidence="10">
    <location>
        <begin position="493"/>
        <end position="513"/>
    </location>
</feature>
<keyword evidence="5" id="KW-0285">Flavoprotein</keyword>
<dbReference type="EC" id="1.4.3.16" evidence="4"/>
<accession>A0A6U0Z456</accession>
<name>A0A6U0Z456_9STRA</name>
<comment type="pathway">
    <text evidence="2">Cofactor biosynthesis; NAD(+) biosynthesis; iminoaspartate from L-aspartate (oxidase route): step 1/1.</text>
</comment>
<dbReference type="UniPathway" id="UPA00253">
    <property type="reaction ID" value="UER00326"/>
</dbReference>
<dbReference type="PRINTS" id="PR00368">
    <property type="entry name" value="FADPNR"/>
</dbReference>
<dbReference type="SUPFAM" id="SSF46977">
    <property type="entry name" value="Succinate dehydrogenase/fumarate reductase flavoprotein C-terminal domain"/>
    <property type="match status" value="1"/>
</dbReference>
<feature type="region of interest" description="Disordered" evidence="10">
    <location>
        <begin position="186"/>
        <end position="213"/>
    </location>
</feature>
<comment type="catalytic activity">
    <reaction evidence="9">
        <text>L-aspartate + O2 = iminosuccinate + H2O2</text>
        <dbReference type="Rhea" id="RHEA:25876"/>
        <dbReference type="ChEBI" id="CHEBI:15379"/>
        <dbReference type="ChEBI" id="CHEBI:16240"/>
        <dbReference type="ChEBI" id="CHEBI:29991"/>
        <dbReference type="ChEBI" id="CHEBI:77875"/>
        <dbReference type="EC" id="1.4.3.16"/>
    </reaction>
</comment>
<keyword evidence="7" id="KW-0274">FAD</keyword>
<dbReference type="Gene3D" id="3.50.50.60">
    <property type="entry name" value="FAD/NAD(P)-binding domain"/>
    <property type="match status" value="1"/>
</dbReference>
<dbReference type="SUPFAM" id="SSF56425">
    <property type="entry name" value="Succinate dehydrogenase/fumarate reductase flavoprotein, catalytic domain"/>
    <property type="match status" value="1"/>
</dbReference>
<evidence type="ECO:0000256" key="7">
    <source>
        <dbReference type="ARBA" id="ARBA00022827"/>
    </source>
</evidence>
<dbReference type="EMBL" id="HBHJ01010632">
    <property type="protein sequence ID" value="CAD9677800.1"/>
    <property type="molecule type" value="Transcribed_RNA"/>
</dbReference>
<dbReference type="InterPro" id="IPR003953">
    <property type="entry name" value="FAD-dep_OxRdtase_2_FAD-bd"/>
</dbReference>
<dbReference type="PANTHER" id="PTHR42716:SF2">
    <property type="entry name" value="L-ASPARTATE OXIDASE, CHLOROPLASTIC"/>
    <property type="match status" value="1"/>
</dbReference>
<feature type="region of interest" description="Disordered" evidence="10">
    <location>
        <begin position="486"/>
        <end position="517"/>
    </location>
</feature>
<dbReference type="PANTHER" id="PTHR42716">
    <property type="entry name" value="L-ASPARTATE OXIDASE"/>
    <property type="match status" value="1"/>
</dbReference>
<dbReference type="EMBL" id="HBHJ01010631">
    <property type="protein sequence ID" value="CAD9677798.1"/>
    <property type="molecule type" value="Transcribed_RNA"/>
</dbReference>
<gene>
    <name evidence="12" type="ORF">RMAR1173_LOCUS6932</name>
    <name evidence="13" type="ORF">RMAR1173_LOCUS6933</name>
</gene>
<dbReference type="InterPro" id="IPR027477">
    <property type="entry name" value="Succ_DH/fumarate_Rdtase_cat_sf"/>
</dbReference>
<dbReference type="GO" id="GO:0008734">
    <property type="term" value="F:L-aspartate oxidase activity"/>
    <property type="evidence" value="ECO:0007669"/>
    <property type="project" value="UniProtKB-EC"/>
</dbReference>
<evidence type="ECO:0000256" key="6">
    <source>
        <dbReference type="ARBA" id="ARBA00022642"/>
    </source>
</evidence>
<dbReference type="InterPro" id="IPR037099">
    <property type="entry name" value="Fum_R/Succ_DH_flav-like_C_sf"/>
</dbReference>
<keyword evidence="6" id="KW-0662">Pyridine nucleotide biosynthesis</keyword>
<dbReference type="Gene3D" id="1.20.58.100">
    <property type="entry name" value="Fumarate reductase/succinate dehydrogenase flavoprotein-like, C-terminal domain"/>
    <property type="match status" value="1"/>
</dbReference>
<dbReference type="Gene3D" id="3.90.700.10">
    <property type="entry name" value="Succinate dehydrogenase/fumarate reductase flavoprotein, catalytic domain"/>
    <property type="match status" value="1"/>
</dbReference>
<sequence>MLQEQTDNPGAGEAADAPETTDLLIIGSGISGCAAALRAAELGLSVTLLCASDDPLSSNSYWAQGGIIYKAVDDKPELLEQDIQIAGAGKSNVQAARKLALEGPSCVDHLLLQGSSTVGFDRDSDGSLLLTLEGSHSKPRIIHWRDHTGKAIMEAMIAAVRSNPRITLKPGGVAVDLLLKRSAQKNRAHPPLAAEDHSDEDEVSTDGSSDGGVPGVSLDARCVGALVYHSATGHRAPVVARAGVVLATGGCGEVYAHTSNPPAARGDGLAMALRAGARVANLEFIQFHPTTLHIPGERRFLLTEALRGEGAILRSPVSKEPFARRYDPERGELAPRDVVARMIDQEMKAQGSDHVLLDISHKDTEWLKRRFPAIYQHCLARGYDITQEPVPVVPAAHYSCGGVAADLAGQTSLPGLWAVGEAACTGLHGANRLASTSLLEGLVWGVAAVEEAAAAGGPSPTSQGEGGLLVGTADGHCIPLGDFLRGDGRALGTDEDTTDDDEDEEDDEGEEEKEGGVAAVVDDKMEATADRLWKRVKDVMWHRVGLVRRPALLQDAAAELALIHRAAENLYNKAPWGAAPSSALDKLIGIRNASCAALAIARAAAANPSSAGAHYVV</sequence>